<keyword evidence="3" id="KW-1185">Reference proteome</keyword>
<dbReference type="AlphaFoldDB" id="A0AAV9PRP9"/>
<dbReference type="RefSeq" id="XP_064664120.1">
    <property type="nucleotide sequence ID" value="XM_064797886.1"/>
</dbReference>
<evidence type="ECO:0000256" key="1">
    <source>
        <dbReference type="SAM" id="Phobius"/>
    </source>
</evidence>
<keyword evidence="1" id="KW-0472">Membrane</keyword>
<proteinExistence type="predicted"/>
<name>A0AAV9PRP9_9PEZI</name>
<dbReference type="Proteomes" id="UP001337655">
    <property type="component" value="Unassembled WGS sequence"/>
</dbReference>
<dbReference type="GeneID" id="89921971"/>
<feature type="transmembrane region" description="Helical" evidence="1">
    <location>
        <begin position="97"/>
        <end position="118"/>
    </location>
</feature>
<comment type="caution">
    <text evidence="2">The sequence shown here is derived from an EMBL/GenBank/DDBJ whole genome shotgun (WGS) entry which is preliminary data.</text>
</comment>
<feature type="transmembrane region" description="Helical" evidence="1">
    <location>
        <begin position="49"/>
        <end position="77"/>
    </location>
</feature>
<protein>
    <submittedName>
        <fullName evidence="2">Uncharacterized protein</fullName>
    </submittedName>
</protein>
<feature type="transmembrane region" description="Helical" evidence="1">
    <location>
        <begin position="12"/>
        <end position="28"/>
    </location>
</feature>
<evidence type="ECO:0000313" key="2">
    <source>
        <dbReference type="EMBL" id="KAK5175482.1"/>
    </source>
</evidence>
<accession>A0AAV9PRP9</accession>
<reference evidence="2 3" key="1">
    <citation type="submission" date="2023-08" db="EMBL/GenBank/DDBJ databases">
        <title>Black Yeasts Isolated from many extreme environments.</title>
        <authorList>
            <person name="Coleine C."/>
            <person name="Stajich J.E."/>
            <person name="Selbmann L."/>
        </authorList>
    </citation>
    <scope>NUCLEOTIDE SEQUENCE [LARGE SCALE GENOMIC DNA]</scope>
    <source>
        <strain evidence="2 3">CCFEE 5935</strain>
    </source>
</reference>
<keyword evidence="1" id="KW-0812">Transmembrane</keyword>
<dbReference type="EMBL" id="JAVRRT010000001">
    <property type="protein sequence ID" value="KAK5175482.1"/>
    <property type="molecule type" value="Genomic_DNA"/>
</dbReference>
<sequence>MDELTQAQFFDQAIGYVLFNGGLSFLIASAMRRGLARVGGHTSISSREFLIFGLIIPTCFACFPFLIIAVVSYIYGIPQPSTDGSSQRIFGLTTRTLHGMMGVSLAGSISNLIVWFAINIESEWDKMVREAEKKRKRTRHCNTCVCEIEKGQLGQGATPPEELHGKYHRFVWRVVKAGVSSERERVVFHDHEDLERRNELVRSRPFAFVV</sequence>
<organism evidence="2 3">
    <name type="scientific">Saxophila tyrrhenica</name>
    <dbReference type="NCBI Taxonomy" id="1690608"/>
    <lineage>
        <taxon>Eukaryota</taxon>
        <taxon>Fungi</taxon>
        <taxon>Dikarya</taxon>
        <taxon>Ascomycota</taxon>
        <taxon>Pezizomycotina</taxon>
        <taxon>Dothideomycetes</taxon>
        <taxon>Dothideomycetidae</taxon>
        <taxon>Mycosphaerellales</taxon>
        <taxon>Extremaceae</taxon>
        <taxon>Saxophila</taxon>
    </lineage>
</organism>
<gene>
    <name evidence="2" type="ORF">LTR77_000621</name>
</gene>
<evidence type="ECO:0000313" key="3">
    <source>
        <dbReference type="Proteomes" id="UP001337655"/>
    </source>
</evidence>
<keyword evidence="1" id="KW-1133">Transmembrane helix</keyword>